<comment type="caution">
    <text evidence="6">The sequence shown here is derived from an EMBL/GenBank/DDBJ whole genome shotgun (WGS) entry which is preliminary data.</text>
</comment>
<proteinExistence type="inferred from homology"/>
<comment type="cofactor">
    <cofactor evidence="3">
        <name>Mg(2+)</name>
        <dbReference type="ChEBI" id="CHEBI:18420"/>
    </cofactor>
    <text evidence="3">Requires a divalent cation, most likely magnesium in vivo, as an electrophilic catalyst to aid phosphoryl group transfer. It is the chelate of the metal and the nucleotide that is the actual substrate.</text>
</comment>
<keyword evidence="3" id="KW-0479">Metal-binding</keyword>
<protein>
    <recommendedName>
        <fullName evidence="3 4">Ribokinase</fullName>
        <shortName evidence="3">RK</shortName>
        <ecNumber evidence="3 4">2.7.1.15</ecNumber>
    </recommendedName>
</protein>
<evidence type="ECO:0000256" key="4">
    <source>
        <dbReference type="NCBIfam" id="TIGR02152"/>
    </source>
</evidence>
<comment type="pathway">
    <text evidence="3">Carbohydrate metabolism; D-ribose degradation; D-ribose 5-phosphate from beta-D-ribopyranose: step 2/2.</text>
</comment>
<dbReference type="RefSeq" id="WP_216457251.1">
    <property type="nucleotide sequence ID" value="NZ_JAHLQL010000004.1"/>
</dbReference>
<keyword evidence="1 3" id="KW-0808">Transferase</keyword>
<feature type="binding site" evidence="3">
    <location>
        <begin position="21"/>
        <end position="23"/>
    </location>
    <ligand>
        <name>substrate</name>
    </ligand>
</feature>
<feature type="binding site" evidence="3">
    <location>
        <begin position="230"/>
        <end position="235"/>
    </location>
    <ligand>
        <name>ATP</name>
        <dbReference type="ChEBI" id="CHEBI:30616"/>
    </ligand>
</feature>
<feature type="binding site" evidence="3">
    <location>
        <position position="194"/>
    </location>
    <ligand>
        <name>ATP</name>
        <dbReference type="ChEBI" id="CHEBI:30616"/>
    </ligand>
</feature>
<keyword evidence="3" id="KW-0460">Magnesium</keyword>
<feature type="binding site" evidence="3">
    <location>
        <begin position="49"/>
        <end position="53"/>
    </location>
    <ligand>
        <name>substrate</name>
    </ligand>
</feature>
<feature type="domain" description="Carbohydrate kinase PfkB" evidence="5">
    <location>
        <begin position="11"/>
        <end position="304"/>
    </location>
</feature>
<feature type="binding site" evidence="3">
    <location>
        <position position="262"/>
    </location>
    <ligand>
        <name>substrate</name>
    </ligand>
</feature>
<comment type="function">
    <text evidence="3">Catalyzes the phosphorylation of ribose at O-5 in a reaction requiring ATP and magnesium. The resulting D-ribose-5-phosphate can then be used either for sythesis of nucleotides, histidine, and tryptophan, or as a component of the pentose phosphate pathway.</text>
</comment>
<comment type="similarity">
    <text evidence="3">Belongs to the carbohydrate kinase PfkB family. Ribokinase subfamily.</text>
</comment>
<sequence>MFRKKEAIDSMKKVIVVGSLNMDLTIKVDNIPSKGETIQGHDFLLNAGGKGGNQAIAAVKSKAEVLFIGSVGKDPFGTEILSSLKSNGINTDYIDIQSTEPTGIAMIVCHESDNRIIINPGANNSLSFDFAKEKLFELAKEEDIFVTQFENDLSTTLKLIEYAKSIGMTTLLNPAPAKLFSSEYYKYIDILVINQSECEMLTNIYPRSTEECEKAANILKEKGAKNIVITLGRHGSVTITPDETIKISAHKVDAIDSTAAGDSFIGALSAQLSFGNSLKEALIYATKVSAITVTREGAQISIPTLEQVNEFFESKKEE</sequence>
<name>A0ABS6F2J1_9CLOT</name>
<feature type="binding site" evidence="3">
    <location>
        <position position="256"/>
    </location>
    <ligand>
        <name>K(+)</name>
        <dbReference type="ChEBI" id="CHEBI:29103"/>
    </ligand>
</feature>
<organism evidence="6 7">
    <name type="scientific">Clostridium simiarum</name>
    <dbReference type="NCBI Taxonomy" id="2841506"/>
    <lineage>
        <taxon>Bacteria</taxon>
        <taxon>Bacillati</taxon>
        <taxon>Bacillota</taxon>
        <taxon>Clostridia</taxon>
        <taxon>Eubacteriales</taxon>
        <taxon>Clostridiaceae</taxon>
        <taxon>Clostridium</taxon>
    </lineage>
</organism>
<keyword evidence="2 3" id="KW-0418">Kinase</keyword>
<gene>
    <name evidence="3 6" type="primary">rbsK</name>
    <name evidence="6" type="ORF">KQI89_11980</name>
</gene>
<feature type="active site" description="Proton acceptor" evidence="3">
    <location>
        <position position="262"/>
    </location>
</feature>
<dbReference type="PANTHER" id="PTHR10584:SF166">
    <property type="entry name" value="RIBOKINASE"/>
    <property type="match status" value="1"/>
</dbReference>
<feature type="binding site" evidence="3">
    <location>
        <position position="150"/>
    </location>
    <ligand>
        <name>substrate</name>
    </ligand>
</feature>
<dbReference type="PROSITE" id="PS00584">
    <property type="entry name" value="PFKB_KINASES_2"/>
    <property type="match status" value="1"/>
</dbReference>
<keyword evidence="3" id="KW-0119">Carbohydrate metabolism</keyword>
<dbReference type="InterPro" id="IPR002173">
    <property type="entry name" value="Carboh/pur_kinase_PfkB_CS"/>
</dbReference>
<keyword evidence="3" id="KW-0963">Cytoplasm</keyword>
<keyword evidence="3" id="KW-0067">ATP-binding</keyword>
<evidence type="ECO:0000259" key="5">
    <source>
        <dbReference type="Pfam" id="PF00294"/>
    </source>
</evidence>
<evidence type="ECO:0000256" key="2">
    <source>
        <dbReference type="ARBA" id="ARBA00022777"/>
    </source>
</evidence>
<feature type="binding site" evidence="3">
    <location>
        <position position="297"/>
    </location>
    <ligand>
        <name>K(+)</name>
        <dbReference type="ChEBI" id="CHEBI:29103"/>
    </ligand>
</feature>
<dbReference type="CDD" id="cd01174">
    <property type="entry name" value="ribokinase"/>
    <property type="match status" value="1"/>
</dbReference>
<reference evidence="6 7" key="1">
    <citation type="submission" date="2021-06" db="EMBL/GenBank/DDBJ databases">
        <authorList>
            <person name="Sun Q."/>
            <person name="Li D."/>
        </authorList>
    </citation>
    <scope>NUCLEOTIDE SEQUENCE [LARGE SCALE GENOMIC DNA]</scope>
    <source>
        <strain evidence="6 7">MSJ-4</strain>
    </source>
</reference>
<dbReference type="EMBL" id="JAHLQL010000004">
    <property type="protein sequence ID" value="MBU5592473.1"/>
    <property type="molecule type" value="Genomic_DNA"/>
</dbReference>
<dbReference type="PANTHER" id="PTHR10584">
    <property type="entry name" value="SUGAR KINASE"/>
    <property type="match status" value="1"/>
</dbReference>
<feature type="binding site" evidence="3">
    <location>
        <position position="292"/>
    </location>
    <ligand>
        <name>K(+)</name>
        <dbReference type="ChEBI" id="CHEBI:29103"/>
    </ligand>
</feature>
<accession>A0ABS6F2J1</accession>
<evidence type="ECO:0000313" key="7">
    <source>
        <dbReference type="Proteomes" id="UP000736583"/>
    </source>
</evidence>
<comment type="activity regulation">
    <text evidence="3">Activated by a monovalent cation that binds near, but not in, the active site. The most likely occupant of the site in vivo is potassium. Ion binding induces a conformational change that may alter substrate affinity.</text>
</comment>
<feature type="binding site" evidence="3">
    <location>
        <position position="295"/>
    </location>
    <ligand>
        <name>K(+)</name>
        <dbReference type="ChEBI" id="CHEBI:29103"/>
    </ligand>
</feature>
<dbReference type="Pfam" id="PF00294">
    <property type="entry name" value="PfkB"/>
    <property type="match status" value="1"/>
</dbReference>
<comment type="subunit">
    <text evidence="3">Homodimer.</text>
</comment>
<comment type="caution">
    <text evidence="3">Lacks conserved residue(s) required for the propagation of feature annotation.</text>
</comment>
<feature type="binding site" evidence="3">
    <location>
        <position position="258"/>
    </location>
    <ligand>
        <name>K(+)</name>
        <dbReference type="ChEBI" id="CHEBI:29103"/>
    </ligand>
</feature>
<dbReference type="InterPro" id="IPR011877">
    <property type="entry name" value="Ribokinase"/>
</dbReference>
<dbReference type="NCBIfam" id="TIGR02152">
    <property type="entry name" value="D_ribokin_bact"/>
    <property type="match status" value="1"/>
</dbReference>
<keyword evidence="3" id="KW-0547">Nucleotide-binding</keyword>
<evidence type="ECO:0000256" key="3">
    <source>
        <dbReference type="HAMAP-Rule" id="MF_01987"/>
    </source>
</evidence>
<dbReference type="Proteomes" id="UP000736583">
    <property type="component" value="Unassembled WGS sequence"/>
</dbReference>
<comment type="catalytic activity">
    <reaction evidence="3">
        <text>D-ribose + ATP = D-ribose 5-phosphate + ADP + H(+)</text>
        <dbReference type="Rhea" id="RHEA:13697"/>
        <dbReference type="ChEBI" id="CHEBI:15378"/>
        <dbReference type="ChEBI" id="CHEBI:30616"/>
        <dbReference type="ChEBI" id="CHEBI:47013"/>
        <dbReference type="ChEBI" id="CHEBI:78346"/>
        <dbReference type="ChEBI" id="CHEBI:456216"/>
        <dbReference type="EC" id="2.7.1.15"/>
    </reaction>
</comment>
<dbReference type="HAMAP" id="MF_01987">
    <property type="entry name" value="Ribokinase"/>
    <property type="match status" value="1"/>
</dbReference>
<dbReference type="EC" id="2.7.1.15" evidence="3 4"/>
<evidence type="ECO:0000256" key="1">
    <source>
        <dbReference type="ARBA" id="ARBA00022679"/>
    </source>
</evidence>
<keyword evidence="3" id="KW-0630">Potassium</keyword>
<feature type="binding site" evidence="3">
    <location>
        <position position="301"/>
    </location>
    <ligand>
        <name>K(+)</name>
        <dbReference type="ChEBI" id="CHEBI:29103"/>
    </ligand>
</feature>
<comment type="subcellular location">
    <subcellularLocation>
        <location evidence="3">Cytoplasm</location>
    </subcellularLocation>
</comment>
<feature type="binding site" evidence="3">
    <location>
        <begin position="261"/>
        <end position="262"/>
    </location>
    <ligand>
        <name>ATP</name>
        <dbReference type="ChEBI" id="CHEBI:30616"/>
    </ligand>
</feature>
<dbReference type="GO" id="GO:0004747">
    <property type="term" value="F:ribokinase activity"/>
    <property type="evidence" value="ECO:0007669"/>
    <property type="project" value="UniProtKB-EC"/>
</dbReference>
<dbReference type="InterPro" id="IPR011611">
    <property type="entry name" value="PfkB_dom"/>
</dbReference>
<keyword evidence="7" id="KW-1185">Reference proteome</keyword>
<evidence type="ECO:0000313" key="6">
    <source>
        <dbReference type="EMBL" id="MBU5592473.1"/>
    </source>
</evidence>